<dbReference type="InterPro" id="IPR038500">
    <property type="entry name" value="Antitermination_sf"/>
</dbReference>
<dbReference type="InterPro" id="IPR003222">
    <property type="entry name" value="Antitermntn"/>
</dbReference>
<organism evidence="4">
    <name type="scientific">Escherichia coli</name>
    <dbReference type="NCBI Taxonomy" id="562"/>
    <lineage>
        <taxon>Bacteria</taxon>
        <taxon>Pseudomonadati</taxon>
        <taxon>Pseudomonadota</taxon>
        <taxon>Gammaproteobacteria</taxon>
        <taxon>Enterobacterales</taxon>
        <taxon>Enterobacteriaceae</taxon>
        <taxon>Escherichia</taxon>
    </lineage>
</organism>
<dbReference type="GO" id="GO:0006355">
    <property type="term" value="P:regulation of DNA-templated transcription"/>
    <property type="evidence" value="ECO:0007669"/>
    <property type="project" value="InterPro"/>
</dbReference>
<dbReference type="Gene3D" id="1.10.274.110">
    <property type="match status" value="1"/>
</dbReference>
<evidence type="ECO:0000256" key="3">
    <source>
        <dbReference type="ARBA" id="ARBA00023163"/>
    </source>
</evidence>
<dbReference type="GO" id="GO:0003677">
    <property type="term" value="F:DNA binding"/>
    <property type="evidence" value="ECO:0007669"/>
    <property type="project" value="UniProtKB-KW"/>
</dbReference>
<keyword evidence="1" id="KW-0805">Transcription regulation</keyword>
<gene>
    <name evidence="4" type="ORF">GRC96_26950</name>
</gene>
<protein>
    <submittedName>
        <fullName evidence="4">Antitermination protein</fullName>
    </submittedName>
</protein>
<dbReference type="EMBL" id="DABBID010000120">
    <property type="protein sequence ID" value="HAH4309857.1"/>
    <property type="molecule type" value="Genomic_DNA"/>
</dbReference>
<name>A0A7B4QLW1_ECOLX</name>
<evidence type="ECO:0000313" key="4">
    <source>
        <dbReference type="EMBL" id="HAH4309857.1"/>
    </source>
</evidence>
<dbReference type="AlphaFoldDB" id="A0A7B4QLW1"/>
<comment type="caution">
    <text evidence="4">The sequence shown here is derived from an EMBL/GenBank/DDBJ whole genome shotgun (WGS) entry which is preliminary data.</text>
</comment>
<reference evidence="4" key="1">
    <citation type="journal article" date="2018" name="Genome Biol.">
        <title>SKESA: strategic k-mer extension for scrupulous assemblies.</title>
        <authorList>
            <person name="Souvorov A."/>
            <person name="Agarwala R."/>
            <person name="Lipman D.J."/>
        </authorList>
    </citation>
    <scope>NUCLEOTIDE SEQUENCE</scope>
    <source>
        <strain evidence="4">EC00751</strain>
    </source>
</reference>
<evidence type="ECO:0000256" key="2">
    <source>
        <dbReference type="ARBA" id="ARBA00023125"/>
    </source>
</evidence>
<keyword evidence="3" id="KW-0804">Transcription</keyword>
<evidence type="ECO:0000256" key="1">
    <source>
        <dbReference type="ARBA" id="ARBA00023015"/>
    </source>
</evidence>
<sequence>FSAFLGKMGISMNDRVRATELLADYALSRCDRVAALRKLPAEIKPVVMRIMASYAFEDYARSAASKKQCPCCYGEKFIESIVFTNKVQYPDGKPPVWAKCTKGVYPSYWEEWKKVREVVKVACPECGGKGEVSTACKDCRGRGVAIHREESVKRGMPVIRDCQRCGGRGYERLPSTEAFNAICEVTNQITRASWEKTVKKFYDALVTRFDIEEAWAERQLKKVTR</sequence>
<dbReference type="SUPFAM" id="SSF57938">
    <property type="entry name" value="DnaJ/Hsp40 cysteine-rich domain"/>
    <property type="match status" value="1"/>
</dbReference>
<feature type="non-terminal residue" evidence="4">
    <location>
        <position position="1"/>
    </location>
</feature>
<dbReference type="InterPro" id="IPR036410">
    <property type="entry name" value="HSP_DnaJ_Cys-rich_dom_sf"/>
</dbReference>
<reference evidence="4" key="2">
    <citation type="submission" date="2019-12" db="EMBL/GenBank/DDBJ databases">
        <authorList>
            <consortium name="NCBI Pathogen Detection Project"/>
        </authorList>
    </citation>
    <scope>NUCLEOTIDE SEQUENCE</scope>
    <source>
        <strain evidence="4">EC00751</strain>
    </source>
</reference>
<dbReference type="Pfam" id="PF03589">
    <property type="entry name" value="Antiterm"/>
    <property type="match status" value="2"/>
</dbReference>
<proteinExistence type="predicted"/>
<keyword evidence="2" id="KW-0238">DNA-binding</keyword>
<dbReference type="RefSeq" id="WP_237426907.1">
    <property type="nucleotide sequence ID" value="NZ_JAKLCL010000077.1"/>
</dbReference>
<accession>A0A7B4QLW1</accession>